<name>A0A368YIZ0_9HYPH</name>
<comment type="caution">
    <text evidence="1">The sequence shown here is derived from an EMBL/GenBank/DDBJ whole genome shotgun (WGS) entry which is preliminary data.</text>
</comment>
<gene>
    <name evidence="1" type="ORF">C7476_12912</name>
</gene>
<proteinExistence type="predicted"/>
<dbReference type="AlphaFoldDB" id="A0A368YIZ0"/>
<dbReference type="EMBL" id="QPJM01000029">
    <property type="protein sequence ID" value="RCW78144.1"/>
    <property type="molecule type" value="Genomic_DNA"/>
</dbReference>
<accession>A0A368YIZ0</accession>
<dbReference type="Proteomes" id="UP000253324">
    <property type="component" value="Unassembled WGS sequence"/>
</dbReference>
<evidence type="ECO:0000313" key="2">
    <source>
        <dbReference type="Proteomes" id="UP000253324"/>
    </source>
</evidence>
<organism evidence="1 2">
    <name type="scientific">Phyllobacterium bourgognense</name>
    <dbReference type="NCBI Taxonomy" id="314236"/>
    <lineage>
        <taxon>Bacteria</taxon>
        <taxon>Pseudomonadati</taxon>
        <taxon>Pseudomonadota</taxon>
        <taxon>Alphaproteobacteria</taxon>
        <taxon>Hyphomicrobiales</taxon>
        <taxon>Phyllobacteriaceae</taxon>
        <taxon>Phyllobacterium</taxon>
    </lineage>
</organism>
<sequence length="42" mass="4667">MYGTILISMMSALLAIAYTLLQAWMVEMDDDQSLSAKISWGP</sequence>
<reference evidence="1 2" key="1">
    <citation type="submission" date="2018-07" db="EMBL/GenBank/DDBJ databases">
        <title>Genomic Encyclopedia of Type Strains, Phase III (KMG-III): the genomes of soil and plant-associated and newly described type strains.</title>
        <authorList>
            <person name="Whitman W."/>
        </authorList>
    </citation>
    <scope>NUCLEOTIDE SEQUENCE [LARGE SCALE GENOMIC DNA]</scope>
    <source>
        <strain evidence="1 2">31-25a</strain>
    </source>
</reference>
<evidence type="ECO:0000313" key="1">
    <source>
        <dbReference type="EMBL" id="RCW78144.1"/>
    </source>
</evidence>
<protein>
    <submittedName>
        <fullName evidence="1">Uncharacterized protein</fullName>
    </submittedName>
</protein>
<keyword evidence="2" id="KW-1185">Reference proteome</keyword>